<keyword evidence="10" id="KW-0170">Cobalt</keyword>
<dbReference type="SUPFAM" id="SSF55031">
    <property type="entry name" value="Bacterial exopeptidase dimerisation domain"/>
    <property type="match status" value="1"/>
</dbReference>
<dbReference type="PROSITE" id="PS00758">
    <property type="entry name" value="ARGE_DAPE_CPG2_1"/>
    <property type="match status" value="1"/>
</dbReference>
<dbReference type="EMBL" id="CP097289">
    <property type="protein sequence ID" value="UQT60114.1"/>
    <property type="molecule type" value="Genomic_DNA"/>
</dbReference>
<gene>
    <name evidence="14" type="ORF">M4V62_36475</name>
</gene>
<dbReference type="NCBIfam" id="TIGR01910">
    <property type="entry name" value="DapE-ArgE"/>
    <property type="match status" value="1"/>
</dbReference>
<dbReference type="Proteomes" id="UP000829992">
    <property type="component" value="Chromosome"/>
</dbReference>
<dbReference type="CDD" id="cd08659">
    <property type="entry name" value="M20_ArgE_DapE-like"/>
    <property type="match status" value="1"/>
</dbReference>
<reference evidence="14 15" key="1">
    <citation type="submission" date="2022-05" db="EMBL/GenBank/DDBJ databases">
        <authorList>
            <person name="Zhou X."/>
            <person name="Li K."/>
            <person name="Man Y."/>
        </authorList>
    </citation>
    <scope>NUCLEOTIDE SEQUENCE [LARGE SCALE GENOMIC DNA]</scope>
    <source>
        <strain evidence="14 15">MS405</strain>
    </source>
</reference>
<evidence type="ECO:0000256" key="3">
    <source>
        <dbReference type="ARBA" id="ARBA00005130"/>
    </source>
</evidence>
<dbReference type="SUPFAM" id="SSF53187">
    <property type="entry name" value="Zn-dependent exopeptidases"/>
    <property type="match status" value="1"/>
</dbReference>
<evidence type="ECO:0000256" key="4">
    <source>
        <dbReference type="ARBA" id="ARBA00006247"/>
    </source>
</evidence>
<protein>
    <recommendedName>
        <fullName evidence="6">Probable succinyl-diaminopimelate desuccinylase</fullName>
        <ecNumber evidence="5">3.5.1.18</ecNumber>
    </recommendedName>
</protein>
<dbReference type="EC" id="3.5.1.18" evidence="5"/>
<dbReference type="InterPro" id="IPR001261">
    <property type="entry name" value="ArgE/DapE_CS"/>
</dbReference>
<accession>A0ABY4Q4Q2</accession>
<evidence type="ECO:0000256" key="10">
    <source>
        <dbReference type="ARBA" id="ARBA00023285"/>
    </source>
</evidence>
<dbReference type="InterPro" id="IPR050072">
    <property type="entry name" value="Peptidase_M20A"/>
</dbReference>
<evidence type="ECO:0000256" key="9">
    <source>
        <dbReference type="ARBA" id="ARBA00022833"/>
    </source>
</evidence>
<feature type="compositionally biased region" description="Low complexity" evidence="12">
    <location>
        <begin position="1"/>
        <end position="30"/>
    </location>
</feature>
<dbReference type="PROSITE" id="PS00759">
    <property type="entry name" value="ARGE_DAPE_CPG2_2"/>
    <property type="match status" value="1"/>
</dbReference>
<feature type="domain" description="Peptidase M20 dimerisation" evidence="13">
    <location>
        <begin position="216"/>
        <end position="323"/>
    </location>
</feature>
<sequence length="435" mass="45113">MHTSSRHTGSGDTSSRGTGSRDTGSGHSGSAGPLTDPAVDSAAVVAFTQDLVRLRTVNAAGATEVERPAAELVARLFTEFGWAYDVVEVAPGRPNTVAVIEGGGGDGPTLMFEGHIDVVTEGDPGDWSVDPYGAEIRDGKLWGRGSADMKSGVAAMIYGVRALQLAGPFPGRVVLGVLCDEEGLMLGAKAFAATPLAREVDGVIVCEPEGYEVCTSARGGIRLRLDLDGVMAHGAMPQEAKSPIVAGARIVEALGRAQDWAQERYGTHPHAGSVTVTPTVLLGGDPDQLNVIPAHGLVGIDVRTIPGTDHAELIERVRQFAVDAAGSVGVGVGLTVVDDRPAIELPEDHPVVAALVDGHRQVHGDPPPFGAVPGTTDGTILTRDAGLPTVVYGPGGKWIAHQKDEFVEVREIVEYTRVYAAAARSFLNGATGGAR</sequence>
<dbReference type="Gene3D" id="3.40.630.10">
    <property type="entry name" value="Zn peptidases"/>
    <property type="match status" value="2"/>
</dbReference>
<evidence type="ECO:0000259" key="13">
    <source>
        <dbReference type="Pfam" id="PF07687"/>
    </source>
</evidence>
<comment type="cofactor">
    <cofactor evidence="2">
        <name>Zn(2+)</name>
        <dbReference type="ChEBI" id="CHEBI:29105"/>
    </cofactor>
</comment>
<feature type="region of interest" description="Disordered" evidence="12">
    <location>
        <begin position="1"/>
        <end position="36"/>
    </location>
</feature>
<name>A0ABY4Q4Q2_9ACTN</name>
<evidence type="ECO:0000313" key="15">
    <source>
        <dbReference type="Proteomes" id="UP000829992"/>
    </source>
</evidence>
<comment type="catalytic activity">
    <reaction evidence="11">
        <text>N-succinyl-(2S,6S)-2,6-diaminopimelate + H2O = (2S,6S)-2,6-diaminopimelate + succinate</text>
        <dbReference type="Rhea" id="RHEA:22608"/>
        <dbReference type="ChEBI" id="CHEBI:15377"/>
        <dbReference type="ChEBI" id="CHEBI:30031"/>
        <dbReference type="ChEBI" id="CHEBI:57609"/>
        <dbReference type="ChEBI" id="CHEBI:58087"/>
        <dbReference type="EC" id="3.5.1.18"/>
    </reaction>
</comment>
<keyword evidence="8" id="KW-0378">Hydrolase</keyword>
<comment type="cofactor">
    <cofactor evidence="1">
        <name>Co(2+)</name>
        <dbReference type="ChEBI" id="CHEBI:48828"/>
    </cofactor>
</comment>
<evidence type="ECO:0000256" key="1">
    <source>
        <dbReference type="ARBA" id="ARBA00001941"/>
    </source>
</evidence>
<proteinExistence type="inferred from homology"/>
<evidence type="ECO:0000256" key="2">
    <source>
        <dbReference type="ARBA" id="ARBA00001947"/>
    </source>
</evidence>
<evidence type="ECO:0000256" key="5">
    <source>
        <dbReference type="ARBA" id="ARBA00011921"/>
    </source>
</evidence>
<keyword evidence="15" id="KW-1185">Reference proteome</keyword>
<dbReference type="InterPro" id="IPR002933">
    <property type="entry name" value="Peptidase_M20"/>
</dbReference>
<dbReference type="Pfam" id="PF07687">
    <property type="entry name" value="M20_dimer"/>
    <property type="match status" value="1"/>
</dbReference>
<evidence type="ECO:0000256" key="6">
    <source>
        <dbReference type="ARBA" id="ARBA00016853"/>
    </source>
</evidence>
<evidence type="ECO:0000313" key="14">
    <source>
        <dbReference type="EMBL" id="UQT60114.1"/>
    </source>
</evidence>
<evidence type="ECO:0000256" key="7">
    <source>
        <dbReference type="ARBA" id="ARBA00022723"/>
    </source>
</evidence>
<comment type="pathway">
    <text evidence="3">Amino-acid biosynthesis; L-lysine biosynthesis via DAP pathway; LL-2,6-diaminopimelate from (S)-tetrahydrodipicolinate (succinylase route): step 3/3.</text>
</comment>
<keyword evidence="9" id="KW-0862">Zinc</keyword>
<evidence type="ECO:0000256" key="11">
    <source>
        <dbReference type="ARBA" id="ARBA00051301"/>
    </source>
</evidence>
<dbReference type="InterPro" id="IPR010182">
    <property type="entry name" value="ArgE/DapE"/>
</dbReference>
<dbReference type="InterPro" id="IPR011650">
    <property type="entry name" value="Peptidase_M20_dimer"/>
</dbReference>
<evidence type="ECO:0000256" key="8">
    <source>
        <dbReference type="ARBA" id="ARBA00022801"/>
    </source>
</evidence>
<dbReference type="RefSeq" id="WP_249591448.1">
    <property type="nucleotide sequence ID" value="NZ_BAAAQL010000035.1"/>
</dbReference>
<dbReference type="Pfam" id="PF01546">
    <property type="entry name" value="Peptidase_M20"/>
    <property type="match status" value="1"/>
</dbReference>
<dbReference type="InterPro" id="IPR036264">
    <property type="entry name" value="Bact_exopeptidase_dim_dom"/>
</dbReference>
<comment type="similarity">
    <text evidence="4">Belongs to the peptidase M20A family.</text>
</comment>
<evidence type="ECO:0000256" key="12">
    <source>
        <dbReference type="SAM" id="MobiDB-lite"/>
    </source>
</evidence>
<dbReference type="PANTHER" id="PTHR43808">
    <property type="entry name" value="ACETYLORNITHINE DEACETYLASE"/>
    <property type="match status" value="1"/>
</dbReference>
<organism evidence="14 15">
    <name type="scientific">Streptomyces durmitorensis</name>
    <dbReference type="NCBI Taxonomy" id="319947"/>
    <lineage>
        <taxon>Bacteria</taxon>
        <taxon>Bacillati</taxon>
        <taxon>Actinomycetota</taxon>
        <taxon>Actinomycetes</taxon>
        <taxon>Kitasatosporales</taxon>
        <taxon>Streptomycetaceae</taxon>
        <taxon>Streptomyces</taxon>
    </lineage>
</organism>
<keyword evidence="7" id="KW-0479">Metal-binding</keyword>